<accession>A0A3D8GV20</accession>
<evidence type="ECO:0000259" key="3">
    <source>
        <dbReference type="Pfam" id="PF22725"/>
    </source>
</evidence>
<feature type="domain" description="GFO/IDH/MocA-like oxidoreductase" evidence="3">
    <location>
        <begin position="130"/>
        <end position="251"/>
    </location>
</feature>
<dbReference type="Gene3D" id="3.40.50.720">
    <property type="entry name" value="NAD(P)-binding Rossmann-like Domain"/>
    <property type="match status" value="1"/>
</dbReference>
<dbReference type="GO" id="GO:0000166">
    <property type="term" value="F:nucleotide binding"/>
    <property type="evidence" value="ECO:0007669"/>
    <property type="project" value="InterPro"/>
</dbReference>
<dbReference type="Gene3D" id="3.30.360.10">
    <property type="entry name" value="Dihydrodipicolinate Reductase, domain 2"/>
    <property type="match status" value="1"/>
</dbReference>
<dbReference type="PANTHER" id="PTHR43818:SF11">
    <property type="entry name" value="BCDNA.GH03377"/>
    <property type="match status" value="1"/>
</dbReference>
<evidence type="ECO:0000256" key="1">
    <source>
        <dbReference type="ARBA" id="ARBA00023002"/>
    </source>
</evidence>
<evidence type="ECO:0000313" key="4">
    <source>
        <dbReference type="EMBL" id="RDU38310.1"/>
    </source>
</evidence>
<evidence type="ECO:0000259" key="2">
    <source>
        <dbReference type="Pfam" id="PF01408"/>
    </source>
</evidence>
<dbReference type="InterPro" id="IPR055170">
    <property type="entry name" value="GFO_IDH_MocA-like_dom"/>
</dbReference>
<dbReference type="AlphaFoldDB" id="A0A3D8GV20"/>
<dbReference type="Pfam" id="PF22725">
    <property type="entry name" value="GFO_IDH_MocA_C3"/>
    <property type="match status" value="1"/>
</dbReference>
<dbReference type="Pfam" id="PF01408">
    <property type="entry name" value="GFO_IDH_MocA"/>
    <property type="match status" value="1"/>
</dbReference>
<dbReference type="PANTHER" id="PTHR43818">
    <property type="entry name" value="BCDNA.GH03377"/>
    <property type="match status" value="1"/>
</dbReference>
<dbReference type="SUPFAM" id="SSF55347">
    <property type="entry name" value="Glyceraldehyde-3-phosphate dehydrogenase-like, C-terminal domain"/>
    <property type="match status" value="1"/>
</dbReference>
<feature type="domain" description="Gfo/Idh/MocA-like oxidoreductase N-terminal" evidence="2">
    <location>
        <begin position="4"/>
        <end position="122"/>
    </location>
</feature>
<dbReference type="InterPro" id="IPR036291">
    <property type="entry name" value="NAD(P)-bd_dom_sf"/>
</dbReference>
<dbReference type="SUPFAM" id="SSF51735">
    <property type="entry name" value="NAD(P)-binding Rossmann-fold domains"/>
    <property type="match status" value="1"/>
</dbReference>
<dbReference type="InterPro" id="IPR050463">
    <property type="entry name" value="Gfo/Idh/MocA_oxidrdct_glycsds"/>
</dbReference>
<protein>
    <submittedName>
        <fullName evidence="4">Gfo/Idh/MocA family oxidoreductase</fullName>
    </submittedName>
</protein>
<dbReference type="RefSeq" id="WP_115450233.1">
    <property type="nucleotide sequence ID" value="NZ_QNQT01000001.1"/>
</dbReference>
<dbReference type="GO" id="GO:0016491">
    <property type="term" value="F:oxidoreductase activity"/>
    <property type="evidence" value="ECO:0007669"/>
    <property type="project" value="UniProtKB-KW"/>
</dbReference>
<name>A0A3D8GV20_9BACI</name>
<comment type="caution">
    <text evidence="4">The sequence shown here is derived from an EMBL/GenBank/DDBJ whole genome shotgun (WGS) entry which is preliminary data.</text>
</comment>
<dbReference type="Proteomes" id="UP000257144">
    <property type="component" value="Unassembled WGS sequence"/>
</dbReference>
<evidence type="ECO:0000313" key="5">
    <source>
        <dbReference type="Proteomes" id="UP000257144"/>
    </source>
</evidence>
<gene>
    <name evidence="4" type="ORF">DRW41_01715</name>
</gene>
<dbReference type="InterPro" id="IPR000683">
    <property type="entry name" value="Gfo/Idh/MocA-like_OxRdtase_N"/>
</dbReference>
<keyword evidence="5" id="KW-1185">Reference proteome</keyword>
<keyword evidence="1" id="KW-0560">Oxidoreductase</keyword>
<organism evidence="4 5">
    <name type="scientific">Neobacillus piezotolerans</name>
    <dbReference type="NCBI Taxonomy" id="2259171"/>
    <lineage>
        <taxon>Bacteria</taxon>
        <taxon>Bacillati</taxon>
        <taxon>Bacillota</taxon>
        <taxon>Bacilli</taxon>
        <taxon>Bacillales</taxon>
        <taxon>Bacillaceae</taxon>
        <taxon>Neobacillus</taxon>
    </lineage>
</organism>
<sequence length="316" mass="35421">MGKIKVGIIGTGGIGERVMNAFLSHPEADVLEVFDGNAKRLAEVSAKYGIAAAADYRALFDNPDINLIYIAVPPKFHHQYVMEALHSGKNVLCEKPLASTVAEADEMLEAAESTGLMHAVNFPTIFGGGFLELERLARNGFLGNLRRVELHCHFEEWPRKWQQNSWISSRDQGGFVREVFPHYIQIILHLFGKISDVRSSLELPDDPEWCETGIIASGRLSNGVPVLFNGLSGLGMKEELRFNLYGDEGTLSLRNWSELWAARKNEPLQRIEVEGSNSYHAFIDELVKAFEGQPARIISFQRGRDVQEILDKLLKE</sequence>
<dbReference type="EMBL" id="QNQT01000001">
    <property type="protein sequence ID" value="RDU38310.1"/>
    <property type="molecule type" value="Genomic_DNA"/>
</dbReference>
<proteinExistence type="predicted"/>
<dbReference type="OrthoDB" id="9815825at2"/>
<reference evidence="4 5" key="1">
    <citation type="submission" date="2018-07" db="EMBL/GenBank/DDBJ databases">
        <title>Bacillus sp. YLB-04 draft genome sequence.</title>
        <authorList>
            <person name="Yu L."/>
            <person name="Tang X."/>
        </authorList>
    </citation>
    <scope>NUCLEOTIDE SEQUENCE [LARGE SCALE GENOMIC DNA]</scope>
    <source>
        <strain evidence="4 5">YLB-04</strain>
    </source>
</reference>